<name>A0AAV2VY02_9VIBR</name>
<reference evidence="1 2" key="1">
    <citation type="journal article" date="2013" name="ISME J.">
        <title>Comparative genomics of pathogenic lineages of Vibrio nigripulchritudo identifies virulence-associated traits.</title>
        <authorList>
            <person name="Goudenege D."/>
            <person name="Labreuche Y."/>
            <person name="Krin E."/>
            <person name="Ansquer D."/>
            <person name="Mangenot S."/>
            <person name="Calteau A."/>
            <person name="Medigue C."/>
            <person name="Mazel D."/>
            <person name="Polz M.F."/>
            <person name="Le Roux F."/>
        </authorList>
    </citation>
    <scope>NUCLEOTIDE SEQUENCE [LARGE SCALE GENOMIC DNA]</scope>
    <source>
        <strain evidence="1 2">SOn1</strain>
    </source>
</reference>
<sequence>MFGARLRECWERKDGSDREQEKFFHYFLSPLLGELKITKSINKTVNPVLN</sequence>
<comment type="caution">
    <text evidence="1">The sequence shown here is derived from an EMBL/GenBank/DDBJ whole genome shotgun (WGS) entry which is preliminary data.</text>
</comment>
<dbReference type="Proteomes" id="UP000018211">
    <property type="component" value="Unassembled WGS sequence"/>
</dbReference>
<evidence type="ECO:0000313" key="1">
    <source>
        <dbReference type="EMBL" id="CCO49383.1"/>
    </source>
</evidence>
<evidence type="ECO:0000313" key="2">
    <source>
        <dbReference type="Proteomes" id="UP000018211"/>
    </source>
</evidence>
<organism evidence="1 2">
    <name type="scientific">Vibrio nigripulchritudo SOn1</name>
    <dbReference type="NCBI Taxonomy" id="1238450"/>
    <lineage>
        <taxon>Bacteria</taxon>
        <taxon>Pseudomonadati</taxon>
        <taxon>Pseudomonadota</taxon>
        <taxon>Gammaproteobacteria</taxon>
        <taxon>Vibrionales</taxon>
        <taxon>Vibrionaceae</taxon>
        <taxon>Vibrio</taxon>
    </lineage>
</organism>
<accession>A0AAV2VY02</accession>
<protein>
    <submittedName>
        <fullName evidence="1">Uncharacterized protein</fullName>
    </submittedName>
</protein>
<dbReference type="EMBL" id="CAOF01000178">
    <property type="protein sequence ID" value="CCO49383.1"/>
    <property type="molecule type" value="Genomic_DNA"/>
</dbReference>
<proteinExistence type="predicted"/>
<gene>
    <name evidence="1" type="ORF">VIBNISOn1_820063</name>
</gene>
<dbReference type="AlphaFoldDB" id="A0AAV2VY02"/>